<dbReference type="EMBL" id="JBHRUH010000015">
    <property type="protein sequence ID" value="MFC3292419.1"/>
    <property type="molecule type" value="Genomic_DNA"/>
</dbReference>
<dbReference type="CDD" id="cd10911">
    <property type="entry name" value="PIN_LabA"/>
    <property type="match status" value="1"/>
</dbReference>
<dbReference type="Proteomes" id="UP001595640">
    <property type="component" value="Unassembled WGS sequence"/>
</dbReference>
<proteinExistence type="predicted"/>
<dbReference type="Gene3D" id="3.40.50.1010">
    <property type="entry name" value="5'-nuclease"/>
    <property type="match status" value="1"/>
</dbReference>
<dbReference type="PANTHER" id="PTHR35458">
    <property type="entry name" value="SLR0755 PROTEIN"/>
    <property type="match status" value="1"/>
</dbReference>
<dbReference type="PANTHER" id="PTHR35458:SF8">
    <property type="entry name" value="SLR0650 PROTEIN"/>
    <property type="match status" value="1"/>
</dbReference>
<comment type="caution">
    <text evidence="2">The sequence shown here is derived from an EMBL/GenBank/DDBJ whole genome shotgun (WGS) entry which is preliminary data.</text>
</comment>
<keyword evidence="3" id="KW-1185">Reference proteome</keyword>
<protein>
    <submittedName>
        <fullName evidence="2">NYN domain-containing protein</fullName>
    </submittedName>
</protein>
<sequence>MSQDGTNYRSRVASDVERVVILVDVQNVYYTTKQIFGRHFDYNAFWKQVTDEREVVAAVAYAIARDDVKQRQFQNILRGIGFEVKLKPYLQRSDGSTKGDWDVGITLDAIRFAEQVDRIILVSGDGDFDLLAQRARHRYGVAFDVYGVAELTARSLRLAASKFFAIDEALLLAGSRD</sequence>
<feature type="domain" description="NYN" evidence="1">
    <location>
        <begin position="18"/>
        <end position="166"/>
    </location>
</feature>
<evidence type="ECO:0000313" key="3">
    <source>
        <dbReference type="Proteomes" id="UP001595640"/>
    </source>
</evidence>
<evidence type="ECO:0000313" key="2">
    <source>
        <dbReference type="EMBL" id="MFC3292419.1"/>
    </source>
</evidence>
<accession>A0ABV7M3H7</accession>
<dbReference type="Pfam" id="PF01936">
    <property type="entry name" value="NYN"/>
    <property type="match status" value="1"/>
</dbReference>
<reference evidence="3" key="1">
    <citation type="journal article" date="2019" name="Int. J. Syst. Evol. Microbiol.">
        <title>The Global Catalogue of Microorganisms (GCM) 10K type strain sequencing project: providing services to taxonomists for standard genome sequencing and annotation.</title>
        <authorList>
            <consortium name="The Broad Institute Genomics Platform"/>
            <consortium name="The Broad Institute Genome Sequencing Center for Infectious Disease"/>
            <person name="Wu L."/>
            <person name="Ma J."/>
        </authorList>
    </citation>
    <scope>NUCLEOTIDE SEQUENCE [LARGE SCALE GENOMIC DNA]</scope>
    <source>
        <strain evidence="3">KCTC 12847</strain>
    </source>
</reference>
<evidence type="ECO:0000259" key="1">
    <source>
        <dbReference type="Pfam" id="PF01936"/>
    </source>
</evidence>
<organism evidence="2 3">
    <name type="scientific">Modicisalibacter luteus</name>
    <dbReference type="NCBI Taxonomy" id="453962"/>
    <lineage>
        <taxon>Bacteria</taxon>
        <taxon>Pseudomonadati</taxon>
        <taxon>Pseudomonadota</taxon>
        <taxon>Gammaproteobacteria</taxon>
        <taxon>Oceanospirillales</taxon>
        <taxon>Halomonadaceae</taxon>
        <taxon>Modicisalibacter</taxon>
    </lineage>
</organism>
<name>A0ABV7M3H7_9GAMM</name>
<gene>
    <name evidence="2" type="ORF">ACFOEI_10085</name>
</gene>
<dbReference type="InterPro" id="IPR021139">
    <property type="entry name" value="NYN"/>
</dbReference>
<dbReference type="RefSeq" id="WP_019018029.1">
    <property type="nucleotide sequence ID" value="NZ_BMXD01000002.1"/>
</dbReference>
<dbReference type="InterPro" id="IPR047140">
    <property type="entry name" value="LabA"/>
</dbReference>